<dbReference type="Gene3D" id="2.60.40.10">
    <property type="entry name" value="Immunoglobulins"/>
    <property type="match status" value="1"/>
</dbReference>
<dbReference type="CDD" id="cd00096">
    <property type="entry name" value="Ig"/>
    <property type="match status" value="1"/>
</dbReference>
<dbReference type="Pfam" id="PF13927">
    <property type="entry name" value="Ig_3"/>
    <property type="match status" value="1"/>
</dbReference>
<dbReference type="SMART" id="SM00409">
    <property type="entry name" value="IG"/>
    <property type="match status" value="1"/>
</dbReference>
<dbReference type="InterPro" id="IPR007110">
    <property type="entry name" value="Ig-like_dom"/>
</dbReference>
<dbReference type="SMART" id="SM00408">
    <property type="entry name" value="IGc2"/>
    <property type="match status" value="1"/>
</dbReference>
<evidence type="ECO:0000313" key="2">
    <source>
        <dbReference type="EMBL" id="CAD7250921.1"/>
    </source>
</evidence>
<reference evidence="2" key="1">
    <citation type="submission" date="2020-11" db="EMBL/GenBank/DDBJ databases">
        <authorList>
            <person name="Tran Van P."/>
        </authorList>
    </citation>
    <scope>NUCLEOTIDE SEQUENCE</scope>
</reference>
<dbReference type="Proteomes" id="UP000677054">
    <property type="component" value="Unassembled WGS sequence"/>
</dbReference>
<sequence>MLACEARNPKLNSSSYLLASKQLRVRYRPVATAYLDDSREDSVVEGGNLIIHCGVKSFPTAYKVSWLHKGLGVKSGVAMGVSAMNQSLFLRGVRRSAAGEYACKVHNEVGESFSNVVKVNVKPYQTDGKQPDREKGNATVTGPHEVRVHESPRGRGIGFKRFFPFVENRKKGLASLALGCLRMQYGNVKFTCMKAFTEKKFLEKQKVHPIGVSIEPIVNETEVVI</sequence>
<dbReference type="EMBL" id="CAJPEV010003148">
    <property type="protein sequence ID" value="CAG0899067.1"/>
    <property type="molecule type" value="Genomic_DNA"/>
</dbReference>
<proteinExistence type="predicted"/>
<evidence type="ECO:0000259" key="1">
    <source>
        <dbReference type="PROSITE" id="PS50835"/>
    </source>
</evidence>
<dbReference type="OrthoDB" id="6085115at2759"/>
<accession>A0A7R9FQA6</accession>
<dbReference type="InterPro" id="IPR003598">
    <property type="entry name" value="Ig_sub2"/>
</dbReference>
<dbReference type="InterPro" id="IPR036179">
    <property type="entry name" value="Ig-like_dom_sf"/>
</dbReference>
<gene>
    <name evidence="2" type="ORF">DSTB1V02_LOCUS10690</name>
</gene>
<keyword evidence="3" id="KW-1185">Reference proteome</keyword>
<evidence type="ECO:0000313" key="3">
    <source>
        <dbReference type="Proteomes" id="UP000677054"/>
    </source>
</evidence>
<dbReference type="InterPro" id="IPR013783">
    <property type="entry name" value="Ig-like_fold"/>
</dbReference>
<feature type="domain" description="Ig-like" evidence="1">
    <location>
        <begin position="29"/>
        <end position="114"/>
    </location>
</feature>
<dbReference type="PANTHER" id="PTHR23278:SF19">
    <property type="entry name" value="OBSCURIN"/>
    <property type="match status" value="1"/>
</dbReference>
<dbReference type="EMBL" id="LR902665">
    <property type="protein sequence ID" value="CAD7250921.1"/>
    <property type="molecule type" value="Genomic_DNA"/>
</dbReference>
<organism evidence="2">
    <name type="scientific">Darwinula stevensoni</name>
    <dbReference type="NCBI Taxonomy" id="69355"/>
    <lineage>
        <taxon>Eukaryota</taxon>
        <taxon>Metazoa</taxon>
        <taxon>Ecdysozoa</taxon>
        <taxon>Arthropoda</taxon>
        <taxon>Crustacea</taxon>
        <taxon>Oligostraca</taxon>
        <taxon>Ostracoda</taxon>
        <taxon>Podocopa</taxon>
        <taxon>Podocopida</taxon>
        <taxon>Darwinulocopina</taxon>
        <taxon>Darwinuloidea</taxon>
        <taxon>Darwinulidae</taxon>
        <taxon>Darwinula</taxon>
    </lineage>
</organism>
<dbReference type="SUPFAM" id="SSF48726">
    <property type="entry name" value="Immunoglobulin"/>
    <property type="match status" value="1"/>
</dbReference>
<dbReference type="PROSITE" id="PS50835">
    <property type="entry name" value="IG_LIKE"/>
    <property type="match status" value="1"/>
</dbReference>
<dbReference type="PANTHER" id="PTHR23278">
    <property type="entry name" value="SIDESTEP PROTEIN"/>
    <property type="match status" value="1"/>
</dbReference>
<dbReference type="InterPro" id="IPR003599">
    <property type="entry name" value="Ig_sub"/>
</dbReference>
<name>A0A7R9FQA6_9CRUS</name>
<dbReference type="AlphaFoldDB" id="A0A7R9FQA6"/>
<protein>
    <recommendedName>
        <fullName evidence="1">Ig-like domain-containing protein</fullName>
    </recommendedName>
</protein>